<evidence type="ECO:0000313" key="4">
    <source>
        <dbReference type="Proteomes" id="UP000070284"/>
    </source>
</evidence>
<dbReference type="AlphaFoldDB" id="A0A133UKE0"/>
<dbReference type="EMBL" id="LHXO01000046">
    <property type="protein sequence ID" value="KXA94654.1"/>
    <property type="molecule type" value="Genomic_DNA"/>
</dbReference>
<dbReference type="InterPro" id="IPR006656">
    <property type="entry name" value="Mopterin_OxRdtase"/>
</dbReference>
<proteinExistence type="predicted"/>
<keyword evidence="4" id="KW-1185">Reference proteome</keyword>
<dbReference type="InterPro" id="IPR050123">
    <property type="entry name" value="Prok_molybdopt-oxidoreductase"/>
</dbReference>
<dbReference type="InterPro" id="IPR016457">
    <property type="entry name" value="Formylmethanofuran_DH_bsu"/>
</dbReference>
<dbReference type="NCBIfam" id="TIGR03129">
    <property type="entry name" value="one_C_dehyd_B"/>
    <property type="match status" value="1"/>
</dbReference>
<dbReference type="GO" id="GO:0018493">
    <property type="term" value="F:formylmethanofuran dehydrogenase activity"/>
    <property type="evidence" value="ECO:0007669"/>
    <property type="project" value="InterPro"/>
</dbReference>
<accession>A0A133UKE0</accession>
<comment type="caution">
    <text evidence="3">The sequence shown here is derived from an EMBL/GenBank/DDBJ whole genome shotgun (WGS) entry which is preliminary data.</text>
</comment>
<evidence type="ECO:0000256" key="1">
    <source>
        <dbReference type="ARBA" id="ARBA00023002"/>
    </source>
</evidence>
<dbReference type="Gene3D" id="3.40.228.10">
    <property type="entry name" value="Dimethylsulfoxide Reductase, domain 2"/>
    <property type="match status" value="2"/>
</dbReference>
<dbReference type="GO" id="GO:0003954">
    <property type="term" value="F:NADH dehydrogenase activity"/>
    <property type="evidence" value="ECO:0007669"/>
    <property type="project" value="TreeGrafter"/>
</dbReference>
<keyword evidence="1" id="KW-0560">Oxidoreductase</keyword>
<dbReference type="PANTHER" id="PTHR43105:SF14">
    <property type="entry name" value="FORMATE DEHYDROGENASE H"/>
    <property type="match status" value="1"/>
</dbReference>
<name>A0A133UKE0_9EURY</name>
<dbReference type="SUPFAM" id="SSF53706">
    <property type="entry name" value="Formate dehydrogenase/DMSO reductase, domains 1-3"/>
    <property type="match status" value="1"/>
</dbReference>
<dbReference type="Proteomes" id="UP000070284">
    <property type="component" value="Unassembled WGS sequence"/>
</dbReference>
<protein>
    <submittedName>
        <fullName evidence="3">Formylmethanofuran dehydrogenase</fullName>
    </submittedName>
</protein>
<reference evidence="3 4" key="1">
    <citation type="journal article" date="2016" name="Sci. Rep.">
        <title>Metabolic traits of an uncultured archaeal lineage -MSBL1- from brine pools of the Red Sea.</title>
        <authorList>
            <person name="Mwirichia R."/>
            <person name="Alam I."/>
            <person name="Rashid M."/>
            <person name="Vinu M."/>
            <person name="Ba-Alawi W."/>
            <person name="Anthony Kamau A."/>
            <person name="Kamanda Ngugi D."/>
            <person name="Goker M."/>
            <person name="Klenk H.P."/>
            <person name="Bajic V."/>
            <person name="Stingl U."/>
        </authorList>
    </citation>
    <scope>NUCLEOTIDE SEQUENCE [LARGE SCALE GENOMIC DNA]</scope>
    <source>
        <strain evidence="3">SCGC-AAA259E19</strain>
    </source>
</reference>
<dbReference type="PIRSF" id="PIRSF005646">
    <property type="entry name" value="FwdB"/>
    <property type="match status" value="1"/>
</dbReference>
<dbReference type="GO" id="GO:0016020">
    <property type="term" value="C:membrane"/>
    <property type="evidence" value="ECO:0007669"/>
    <property type="project" value="TreeGrafter"/>
</dbReference>
<evidence type="ECO:0000313" key="3">
    <source>
        <dbReference type="EMBL" id="KXA94654.1"/>
    </source>
</evidence>
<evidence type="ECO:0000259" key="2">
    <source>
        <dbReference type="Pfam" id="PF00384"/>
    </source>
</evidence>
<dbReference type="GO" id="GO:0015948">
    <property type="term" value="P:methanogenesis"/>
    <property type="evidence" value="ECO:0007669"/>
    <property type="project" value="InterPro"/>
</dbReference>
<gene>
    <name evidence="3" type="ORF">AKJ65_03825</name>
</gene>
<dbReference type="Pfam" id="PF00384">
    <property type="entry name" value="Molybdopterin"/>
    <property type="match status" value="1"/>
</dbReference>
<sequence length="427" mass="46686">MIMSVRNDVVCTWCGCCCDDIEVRVEDGNIQSIENGCRLSKSKFLNHDRDRVDSPKIKRSGELVNVSMEEALEEAADILKDSEFPLIYGLSSTDVEAQRLSTELAEITGASIDNTSSVCHSPTIFAIQSIGAQECTLGEVKNRADLVFFWGSNPMSAHPRHPTRYSVMPAGLHTEGGREDRKIISVDVRETTTAKMADRFIQIEPGKDYELFSAIRATLKGYELKEGVGGISPVTIEELAQEMKDAKFGAIYFGLGLTMSTGKHMNVTAAIQLVKDLNDHTKFVINPMRGHFNVAGANKVLTWLTGYPLGVNFSRGYPIYGPGEFTAVDVLSRKECDAAVVIASDPASHLPSAASEHLADIPTVVLDPKFNATTYLADVVVPTAMAGIESEGTTYRMDGVPLRLKKVVDSDQMSDSEVLEKIIEKVR</sequence>
<dbReference type="Gene3D" id="3.40.50.740">
    <property type="match status" value="1"/>
</dbReference>
<dbReference type="CDD" id="cd02761">
    <property type="entry name" value="MopB_FmdB-FwdB"/>
    <property type="match status" value="1"/>
</dbReference>
<organism evidence="3 4">
    <name type="scientific">candidate division MSBL1 archaeon SCGC-AAA259E19</name>
    <dbReference type="NCBI Taxonomy" id="1698264"/>
    <lineage>
        <taxon>Archaea</taxon>
        <taxon>Methanobacteriati</taxon>
        <taxon>Methanobacteriota</taxon>
        <taxon>candidate division MSBL1</taxon>
    </lineage>
</organism>
<feature type="domain" description="Molybdopterin oxidoreductase" evidence="2">
    <location>
        <begin position="51"/>
        <end position="411"/>
    </location>
</feature>
<dbReference type="PANTHER" id="PTHR43105">
    <property type="entry name" value="RESPIRATORY NITRATE REDUCTASE"/>
    <property type="match status" value="1"/>
</dbReference>
<dbReference type="GO" id="GO:0022904">
    <property type="term" value="P:respiratory electron transport chain"/>
    <property type="evidence" value="ECO:0007669"/>
    <property type="project" value="TreeGrafter"/>
</dbReference>